<dbReference type="SUPFAM" id="SSF56954">
    <property type="entry name" value="Outer membrane efflux proteins (OEP)"/>
    <property type="match status" value="1"/>
</dbReference>
<gene>
    <name evidence="4" type="ORF">SAMN05443244_3391</name>
</gene>
<dbReference type="InterPro" id="IPR010131">
    <property type="entry name" value="MdtP/NodT-like"/>
</dbReference>
<feature type="signal peptide" evidence="3">
    <location>
        <begin position="1"/>
        <end position="23"/>
    </location>
</feature>
<dbReference type="RefSeq" id="WP_074655168.1">
    <property type="nucleotide sequence ID" value="NZ_FNSD01000001.1"/>
</dbReference>
<evidence type="ECO:0000256" key="3">
    <source>
        <dbReference type="SAM" id="SignalP"/>
    </source>
</evidence>
<dbReference type="EMBL" id="FNSD01000001">
    <property type="protein sequence ID" value="SEC41037.1"/>
    <property type="molecule type" value="Genomic_DNA"/>
</dbReference>
<dbReference type="GO" id="GO:0015562">
    <property type="term" value="F:efflux transmembrane transporter activity"/>
    <property type="evidence" value="ECO:0007669"/>
    <property type="project" value="InterPro"/>
</dbReference>
<comment type="similarity">
    <text evidence="1">Belongs to the outer membrane factor (OMF) (TC 1.B.17) family.</text>
</comment>
<sequence>MSFRSLSSTLTVLLIAASGSASAQMGDMPGMSMPPKTAQQSGATPSIRRDTLHLQEAEAPTMQTGDDSPAPELLKEAEANAPLTLQQLEDLATANNPTLKQAAALRQRSQAQARQAALPPNPTVGYSGEHIRGGSYGGGEQGAFVQQDIVLGGKLGLRREVYQQAAKADAIGIEQQAIRVRADVQRVFYQALAAQSAVSVRKQLMSVALDTIESIHTLANLGQADAPDVLQAEVEAEQTKIDYVDAQRDYLQRFHMLAALCGQNSIPLAKLTGDLESIPDLNADQAVAKLLANSPDVQRAQQEVAVAEAQRTSAKREPVPDLKVQAGLWNSGDQLSDPTKRAGWMGFAQVGVELPLWNRNQGNKAAAEAELSHAKSDITRTQLQLQQRAQPLVQSYLAARFEAERYRTQLLPRALRAYELYAMKYQSMAAPYPQVLMSQRTLAQLRMAYLHALEKEWMGLIGLQNYTLGGGLDAPVSGGDAMLHSTMGGTN</sequence>
<dbReference type="Pfam" id="PF02321">
    <property type="entry name" value="OEP"/>
    <property type="match status" value="2"/>
</dbReference>
<dbReference type="Gene3D" id="1.20.1600.10">
    <property type="entry name" value="Outer membrane efflux proteins (OEP)"/>
    <property type="match status" value="1"/>
</dbReference>
<name>A0A1H4SAG5_9BACT</name>
<evidence type="ECO:0000313" key="4">
    <source>
        <dbReference type="EMBL" id="SEC41037.1"/>
    </source>
</evidence>
<keyword evidence="3" id="KW-0732">Signal</keyword>
<dbReference type="InterPro" id="IPR003423">
    <property type="entry name" value="OMP_efflux"/>
</dbReference>
<proteinExistence type="inferred from homology"/>
<feature type="region of interest" description="Disordered" evidence="2">
    <location>
        <begin position="105"/>
        <end position="132"/>
    </location>
</feature>
<dbReference type="OrthoDB" id="9791261at2"/>
<accession>A0A1H4SAG5</accession>
<dbReference type="PANTHER" id="PTHR30203">
    <property type="entry name" value="OUTER MEMBRANE CATION EFFLUX PROTEIN"/>
    <property type="match status" value="1"/>
</dbReference>
<feature type="region of interest" description="Disordered" evidence="2">
    <location>
        <begin position="22"/>
        <end position="46"/>
    </location>
</feature>
<feature type="chain" id="PRO_5010278217" evidence="3">
    <location>
        <begin position="24"/>
        <end position="491"/>
    </location>
</feature>
<organism evidence="4 5">
    <name type="scientific">Terriglobus roseus</name>
    <dbReference type="NCBI Taxonomy" id="392734"/>
    <lineage>
        <taxon>Bacteria</taxon>
        <taxon>Pseudomonadati</taxon>
        <taxon>Acidobacteriota</taxon>
        <taxon>Terriglobia</taxon>
        <taxon>Terriglobales</taxon>
        <taxon>Acidobacteriaceae</taxon>
        <taxon>Terriglobus</taxon>
    </lineage>
</organism>
<protein>
    <submittedName>
        <fullName evidence="4">Outer membrane protein, cobalt-zinc-cadmium efflux system</fullName>
    </submittedName>
</protein>
<evidence type="ECO:0000256" key="2">
    <source>
        <dbReference type="SAM" id="MobiDB-lite"/>
    </source>
</evidence>
<evidence type="ECO:0000256" key="1">
    <source>
        <dbReference type="ARBA" id="ARBA00007613"/>
    </source>
</evidence>
<dbReference type="Proteomes" id="UP000182409">
    <property type="component" value="Unassembled WGS sequence"/>
</dbReference>
<evidence type="ECO:0000313" key="5">
    <source>
        <dbReference type="Proteomes" id="UP000182409"/>
    </source>
</evidence>
<dbReference type="AlphaFoldDB" id="A0A1H4SAG5"/>
<feature type="compositionally biased region" description="Low complexity" evidence="2">
    <location>
        <begin position="105"/>
        <end position="118"/>
    </location>
</feature>
<dbReference type="PANTHER" id="PTHR30203:SF24">
    <property type="entry name" value="BLR4935 PROTEIN"/>
    <property type="match status" value="1"/>
</dbReference>
<reference evidence="4 5" key="1">
    <citation type="submission" date="2016-10" db="EMBL/GenBank/DDBJ databases">
        <authorList>
            <person name="de Groot N.N."/>
        </authorList>
    </citation>
    <scope>NUCLEOTIDE SEQUENCE [LARGE SCALE GENOMIC DNA]</scope>
    <source>
        <strain evidence="4 5">AB35.6</strain>
    </source>
</reference>